<dbReference type="InterPro" id="IPR001584">
    <property type="entry name" value="Integrase_cat-core"/>
</dbReference>
<dbReference type="AlphaFoldDB" id="A5B5G5"/>
<dbReference type="GO" id="GO:0015074">
    <property type="term" value="P:DNA integration"/>
    <property type="evidence" value="ECO:0007669"/>
    <property type="project" value="InterPro"/>
</dbReference>
<proteinExistence type="predicted"/>
<dbReference type="PANTHER" id="PTHR42648:SF26">
    <property type="entry name" value="INTEGRASE CATALYTIC DOMAIN-CONTAINING PROTEIN"/>
    <property type="match status" value="1"/>
</dbReference>
<gene>
    <name evidence="2" type="ORF">VITISV_007535</name>
</gene>
<dbReference type="InterPro" id="IPR036397">
    <property type="entry name" value="RNaseH_sf"/>
</dbReference>
<dbReference type="InterPro" id="IPR057670">
    <property type="entry name" value="SH3_retrovirus"/>
</dbReference>
<dbReference type="GO" id="GO:0003676">
    <property type="term" value="F:nucleic acid binding"/>
    <property type="evidence" value="ECO:0007669"/>
    <property type="project" value="InterPro"/>
</dbReference>
<dbReference type="Gene3D" id="3.30.420.10">
    <property type="entry name" value="Ribonuclease H-like superfamily/Ribonuclease H"/>
    <property type="match status" value="1"/>
</dbReference>
<dbReference type="InterPro" id="IPR039537">
    <property type="entry name" value="Retrotran_Ty1/copia-like"/>
</dbReference>
<protein>
    <recommendedName>
        <fullName evidence="1">Integrase catalytic domain-containing protein</fullName>
    </recommendedName>
</protein>
<dbReference type="Pfam" id="PF25597">
    <property type="entry name" value="SH3_retrovirus"/>
    <property type="match status" value="1"/>
</dbReference>
<name>A5B5G5_VITVI</name>
<evidence type="ECO:0000259" key="1">
    <source>
        <dbReference type="PROSITE" id="PS50994"/>
    </source>
</evidence>
<dbReference type="SUPFAM" id="SSF53098">
    <property type="entry name" value="Ribonuclease H-like"/>
    <property type="match status" value="1"/>
</dbReference>
<dbReference type="InterPro" id="IPR012337">
    <property type="entry name" value="RNaseH-like_sf"/>
</dbReference>
<organism evidence="2">
    <name type="scientific">Vitis vinifera</name>
    <name type="common">Grape</name>
    <dbReference type="NCBI Taxonomy" id="29760"/>
    <lineage>
        <taxon>Eukaryota</taxon>
        <taxon>Viridiplantae</taxon>
        <taxon>Streptophyta</taxon>
        <taxon>Embryophyta</taxon>
        <taxon>Tracheophyta</taxon>
        <taxon>Spermatophyta</taxon>
        <taxon>Magnoliopsida</taxon>
        <taxon>eudicotyledons</taxon>
        <taxon>Gunneridae</taxon>
        <taxon>Pentapetalae</taxon>
        <taxon>rosids</taxon>
        <taxon>Vitales</taxon>
        <taxon>Vitaceae</taxon>
        <taxon>Viteae</taxon>
        <taxon>Vitis</taxon>
    </lineage>
</organism>
<evidence type="ECO:0000313" key="2">
    <source>
        <dbReference type="EMBL" id="CAN65250.1"/>
    </source>
</evidence>
<accession>A5B5G5</accession>
<dbReference type="PANTHER" id="PTHR42648">
    <property type="entry name" value="TRANSPOSASE, PUTATIVE-RELATED"/>
    <property type="match status" value="1"/>
</dbReference>
<feature type="domain" description="Integrase catalytic" evidence="1">
    <location>
        <begin position="140"/>
        <end position="236"/>
    </location>
</feature>
<sequence>MGRIASRGVAKNDHDDNLGTIVSECRLRLWPCTPVVGTKCFWPGQEMEGEKNRKSVAGIVSDFQLELPGNFFEETFLIFRDQNRTSFLHCDTYASDPLWSMEGQQVGKWIEEIEGIERDQATSTWKYLALQLLIGRVEWVFQSDGGAEFTNTCFKAHLRTSGIHHQLSCPYTPAQNGRAERKHRHVTETGLTLLFHSHLSPRFWVDAFSTATYIINRLPTPLLGGKSPFELLYGHSPHYENFHPFGCRVYPCLRDYMPNKLSPRSIPCIFLGYSPSHKGFRCHLHQKCRAHTGCEVCQRQRVPEGSGNLIQHAWPACEKRDWNSKR</sequence>
<reference evidence="2" key="1">
    <citation type="journal article" date="2007" name="PLoS ONE">
        <title>The first genome sequence of an elite grapevine cultivar (Pinot noir Vitis vinifera L.): coping with a highly heterozygous genome.</title>
        <authorList>
            <person name="Velasco R."/>
            <person name="Zharkikh A."/>
            <person name="Troggio M."/>
            <person name="Cartwright D.A."/>
            <person name="Cestaro A."/>
            <person name="Pruss D."/>
            <person name="Pindo M."/>
            <person name="FitzGerald L.M."/>
            <person name="Vezzulli S."/>
            <person name="Reid J."/>
            <person name="Malacarne G."/>
            <person name="Iliev D."/>
            <person name="Coppola G."/>
            <person name="Wardell B."/>
            <person name="Micheletti D."/>
            <person name="Macalma T."/>
            <person name="Facci M."/>
            <person name="Mitchell J.T."/>
            <person name="Perazzolli M."/>
            <person name="Eldredge G."/>
            <person name="Gatto P."/>
            <person name="Oyzerski R."/>
            <person name="Moretto M."/>
            <person name="Gutin N."/>
            <person name="Stefanini M."/>
            <person name="Chen Y."/>
            <person name="Segala C."/>
            <person name="Davenport C."/>
            <person name="Dematte L."/>
            <person name="Mraz A."/>
            <person name="Battilana J."/>
            <person name="Stormo K."/>
            <person name="Costa F."/>
            <person name="Tao Q."/>
            <person name="Si-Ammour A."/>
            <person name="Harkins T."/>
            <person name="Lackey A."/>
            <person name="Perbost C."/>
            <person name="Taillon B."/>
            <person name="Stella A."/>
            <person name="Solovyev V."/>
            <person name="Fawcett J.A."/>
            <person name="Sterck L."/>
            <person name="Vandepoele K."/>
            <person name="Grando S.M."/>
            <person name="Toppo S."/>
            <person name="Moser C."/>
            <person name="Lanchbury J."/>
            <person name="Bogden R."/>
            <person name="Skolnick M."/>
            <person name="Sgaramella V."/>
            <person name="Bhatnagar S.K."/>
            <person name="Fontana P."/>
            <person name="Gutin A."/>
            <person name="Van de Peer Y."/>
            <person name="Salamini F."/>
            <person name="Viola R."/>
        </authorList>
    </citation>
    <scope>NUCLEOTIDE SEQUENCE</scope>
</reference>
<dbReference type="PROSITE" id="PS50994">
    <property type="entry name" value="INTEGRASE"/>
    <property type="match status" value="1"/>
</dbReference>
<dbReference type="EMBL" id="AM447297">
    <property type="protein sequence ID" value="CAN65250.1"/>
    <property type="molecule type" value="Genomic_DNA"/>
</dbReference>